<dbReference type="OrthoDB" id="9775035at2"/>
<keyword evidence="7 8" id="KW-0472">Membrane</keyword>
<feature type="transmembrane region" description="Helical" evidence="8">
    <location>
        <begin position="325"/>
        <end position="346"/>
    </location>
</feature>
<evidence type="ECO:0000256" key="4">
    <source>
        <dbReference type="ARBA" id="ARBA00022679"/>
    </source>
</evidence>
<feature type="transmembrane region" description="Helical" evidence="8">
    <location>
        <begin position="117"/>
        <end position="137"/>
    </location>
</feature>
<dbReference type="Proteomes" id="UP000216885">
    <property type="component" value="Unassembled WGS sequence"/>
</dbReference>
<dbReference type="EMBL" id="NEVQ01000012">
    <property type="protein sequence ID" value="OZI57550.1"/>
    <property type="molecule type" value="Genomic_DNA"/>
</dbReference>
<evidence type="ECO:0000256" key="3">
    <source>
        <dbReference type="ARBA" id="ARBA00022676"/>
    </source>
</evidence>
<evidence type="ECO:0000256" key="2">
    <source>
        <dbReference type="ARBA" id="ARBA00022475"/>
    </source>
</evidence>
<proteinExistence type="predicted"/>
<dbReference type="GO" id="GO:0009103">
    <property type="term" value="P:lipopolysaccharide biosynthetic process"/>
    <property type="evidence" value="ECO:0007669"/>
    <property type="project" value="UniProtKB-ARBA"/>
</dbReference>
<comment type="subcellular location">
    <subcellularLocation>
        <location evidence="1">Cell membrane</location>
        <topology evidence="1">Multi-pass membrane protein</topology>
    </subcellularLocation>
</comment>
<feature type="transmembrane region" description="Helical" evidence="8">
    <location>
        <begin position="174"/>
        <end position="203"/>
    </location>
</feature>
<dbReference type="GO" id="GO:0016763">
    <property type="term" value="F:pentosyltransferase activity"/>
    <property type="evidence" value="ECO:0007669"/>
    <property type="project" value="TreeGrafter"/>
</dbReference>
<evidence type="ECO:0000313" key="11">
    <source>
        <dbReference type="Proteomes" id="UP000216885"/>
    </source>
</evidence>
<dbReference type="Pfam" id="PF13231">
    <property type="entry name" value="PMT_2"/>
    <property type="match status" value="1"/>
</dbReference>
<dbReference type="RefSeq" id="WP_094820512.1">
    <property type="nucleotide sequence ID" value="NZ_NEVO01000005.1"/>
</dbReference>
<evidence type="ECO:0000256" key="1">
    <source>
        <dbReference type="ARBA" id="ARBA00004651"/>
    </source>
</evidence>
<evidence type="ECO:0000256" key="8">
    <source>
        <dbReference type="SAM" id="Phobius"/>
    </source>
</evidence>
<dbReference type="GO" id="GO:0010041">
    <property type="term" value="P:response to iron(III) ion"/>
    <property type="evidence" value="ECO:0007669"/>
    <property type="project" value="TreeGrafter"/>
</dbReference>
<protein>
    <submittedName>
        <fullName evidence="10">Dolichyl-phosphate-mannose--protein mannosyltransferase</fullName>
    </submittedName>
</protein>
<feature type="transmembrane region" description="Helical" evidence="8">
    <location>
        <begin position="215"/>
        <end position="234"/>
    </location>
</feature>
<feature type="transmembrane region" description="Helical" evidence="8">
    <location>
        <begin position="358"/>
        <end position="379"/>
    </location>
</feature>
<organism evidence="10 11">
    <name type="scientific">Bordetella genomosp. 4</name>
    <dbReference type="NCBI Taxonomy" id="463044"/>
    <lineage>
        <taxon>Bacteria</taxon>
        <taxon>Pseudomonadati</taxon>
        <taxon>Pseudomonadota</taxon>
        <taxon>Betaproteobacteria</taxon>
        <taxon>Burkholderiales</taxon>
        <taxon>Alcaligenaceae</taxon>
        <taxon>Bordetella</taxon>
    </lineage>
</organism>
<keyword evidence="2" id="KW-1003">Cell membrane</keyword>
<feature type="domain" description="Glycosyltransferase RgtA/B/C/D-like" evidence="9">
    <location>
        <begin position="69"/>
        <end position="232"/>
    </location>
</feature>
<keyword evidence="5 8" id="KW-0812">Transmembrane</keyword>
<dbReference type="GO" id="GO:0005886">
    <property type="term" value="C:plasma membrane"/>
    <property type="evidence" value="ECO:0007669"/>
    <property type="project" value="UniProtKB-SubCell"/>
</dbReference>
<dbReference type="AlphaFoldDB" id="A0A261U8G9"/>
<dbReference type="PANTHER" id="PTHR33908:SF3">
    <property type="entry name" value="UNDECAPRENYL PHOSPHATE-ALPHA-4-AMINO-4-DEOXY-L-ARABINOSE ARABINOSYL TRANSFERASE"/>
    <property type="match status" value="1"/>
</dbReference>
<dbReference type="InterPro" id="IPR038731">
    <property type="entry name" value="RgtA/B/C-like"/>
</dbReference>
<evidence type="ECO:0000259" key="9">
    <source>
        <dbReference type="Pfam" id="PF13231"/>
    </source>
</evidence>
<feature type="transmembrane region" description="Helical" evidence="8">
    <location>
        <begin position="12"/>
        <end position="33"/>
    </location>
</feature>
<keyword evidence="4 10" id="KW-0808">Transferase</keyword>
<keyword evidence="6 8" id="KW-1133">Transmembrane helix</keyword>
<dbReference type="InterPro" id="IPR050297">
    <property type="entry name" value="LipidA_mod_glycosyltrf_83"/>
</dbReference>
<feature type="transmembrane region" description="Helical" evidence="8">
    <location>
        <begin position="267"/>
        <end position="289"/>
    </location>
</feature>
<gene>
    <name evidence="10" type="ORF">CAL20_09195</name>
</gene>
<evidence type="ECO:0000256" key="6">
    <source>
        <dbReference type="ARBA" id="ARBA00022989"/>
    </source>
</evidence>
<sequence length="531" mass="59252">MSTRNNAGPHLWVPPAAWLLAGLGIWLACLSWARVLTLPDEGRYAGVAWEMLRSGSHAVPLLDGMPYFHKPPLYYWLTEIGFKLFGLNEWAARMPSWLAAWAALAGLYAFVRRYRDAATATIAVVILATTPFFYGGAQFANTDMLVAGLITLAVLAAADSVLRAETQRPFRLMSLAAATLAGLAVLAKGLIGLVLPGATIFFWLILSRRWHGFRVLLWPPALLMFGLVAIPWFWMMQARFPGFFHYFFVYQHFERFAQSGFNNAQPFWFYLPVTVGLILPWSLWGGGVLRKDFWQSPDPAGLRSLMAIWIVVVLGFFSIPSSKLIGYVVPALPPLAVALAEVIQRAIRHSMTGQARLWAYRCAAGSVLLCVVLVGVFVANPRRSAEPLGRQIAAEIQTSDTLVTLHSYPFDLGIYTGSMKPAWVIDDWTNPQIPLRDNWRKELYDAGLFAPQTAAHVLISPETFLSRLCTAAPGNRFWIWGEPEDAQHYPALRGLAPKFSDRHYMVWRIDIDRDFNARLCGETPIAGSPGK</sequence>
<keyword evidence="11" id="KW-1185">Reference proteome</keyword>
<accession>A0A261U8G9</accession>
<feature type="transmembrane region" description="Helical" evidence="8">
    <location>
        <begin position="90"/>
        <end position="111"/>
    </location>
</feature>
<name>A0A261U8G9_9BORD</name>
<dbReference type="PROSITE" id="PS51257">
    <property type="entry name" value="PROKAR_LIPOPROTEIN"/>
    <property type="match status" value="1"/>
</dbReference>
<comment type="caution">
    <text evidence="10">The sequence shown here is derived from an EMBL/GenBank/DDBJ whole genome shotgun (WGS) entry which is preliminary data.</text>
</comment>
<reference evidence="10 11" key="1">
    <citation type="submission" date="2017-05" db="EMBL/GenBank/DDBJ databases">
        <title>Complete and WGS of Bordetella genogroups.</title>
        <authorList>
            <person name="Spilker T."/>
            <person name="LiPuma J."/>
        </authorList>
    </citation>
    <scope>NUCLEOTIDE SEQUENCE [LARGE SCALE GENOMIC DNA]</scope>
    <source>
        <strain evidence="10 11">AU9919</strain>
    </source>
</reference>
<keyword evidence="3 10" id="KW-0328">Glycosyltransferase</keyword>
<feature type="transmembrane region" description="Helical" evidence="8">
    <location>
        <begin position="301"/>
        <end position="319"/>
    </location>
</feature>
<dbReference type="PANTHER" id="PTHR33908">
    <property type="entry name" value="MANNOSYLTRANSFERASE YKCB-RELATED"/>
    <property type="match status" value="1"/>
</dbReference>
<evidence type="ECO:0000256" key="7">
    <source>
        <dbReference type="ARBA" id="ARBA00023136"/>
    </source>
</evidence>
<evidence type="ECO:0000313" key="10">
    <source>
        <dbReference type="EMBL" id="OZI57550.1"/>
    </source>
</evidence>
<evidence type="ECO:0000256" key="5">
    <source>
        <dbReference type="ARBA" id="ARBA00022692"/>
    </source>
</evidence>